<proteinExistence type="inferred from homology"/>
<dbReference type="SUPFAM" id="SSF103481">
    <property type="entry name" value="Multidrug resistance efflux transporter EmrE"/>
    <property type="match status" value="2"/>
</dbReference>
<comment type="caution">
    <text evidence="8">The sequence shown here is derived from an EMBL/GenBank/DDBJ whole genome shotgun (WGS) entry which is preliminary data.</text>
</comment>
<protein>
    <submittedName>
        <fullName evidence="8">Drug/metabolite transporter (DMT)-like permease</fullName>
    </submittedName>
</protein>
<feature type="transmembrane region" description="Helical" evidence="6">
    <location>
        <begin position="207"/>
        <end position="229"/>
    </location>
</feature>
<dbReference type="InterPro" id="IPR000620">
    <property type="entry name" value="EamA_dom"/>
</dbReference>
<evidence type="ECO:0000256" key="2">
    <source>
        <dbReference type="ARBA" id="ARBA00009853"/>
    </source>
</evidence>
<feature type="transmembrane region" description="Helical" evidence="6">
    <location>
        <begin position="100"/>
        <end position="116"/>
    </location>
</feature>
<evidence type="ECO:0000313" key="8">
    <source>
        <dbReference type="EMBL" id="MBP1290396.1"/>
    </source>
</evidence>
<gene>
    <name evidence="8" type="ORF">JOH49_000149</name>
</gene>
<comment type="subcellular location">
    <subcellularLocation>
        <location evidence="1">Membrane</location>
        <topology evidence="1">Multi-pass membrane protein</topology>
    </subcellularLocation>
</comment>
<accession>A0A4Q4K7F1</accession>
<evidence type="ECO:0000256" key="1">
    <source>
        <dbReference type="ARBA" id="ARBA00004141"/>
    </source>
</evidence>
<dbReference type="GeneID" id="92957055"/>
<dbReference type="Pfam" id="PF00892">
    <property type="entry name" value="EamA"/>
    <property type="match status" value="1"/>
</dbReference>
<feature type="transmembrane region" description="Helical" evidence="6">
    <location>
        <begin position="76"/>
        <end position="94"/>
    </location>
</feature>
<dbReference type="PANTHER" id="PTHR22911:SF6">
    <property type="entry name" value="SOLUTE CARRIER FAMILY 35 MEMBER G1"/>
    <property type="match status" value="1"/>
</dbReference>
<feature type="transmembrane region" description="Helical" evidence="6">
    <location>
        <begin position="123"/>
        <end position="143"/>
    </location>
</feature>
<evidence type="ECO:0000256" key="5">
    <source>
        <dbReference type="ARBA" id="ARBA00023136"/>
    </source>
</evidence>
<organism evidence="8 9">
    <name type="scientific">Bradyrhizobium elkanii</name>
    <dbReference type="NCBI Taxonomy" id="29448"/>
    <lineage>
        <taxon>Bacteria</taxon>
        <taxon>Pseudomonadati</taxon>
        <taxon>Pseudomonadota</taxon>
        <taxon>Alphaproteobacteria</taxon>
        <taxon>Hyphomicrobiales</taxon>
        <taxon>Nitrobacteraceae</taxon>
        <taxon>Bradyrhizobium</taxon>
    </lineage>
</organism>
<keyword evidence="4 6" id="KW-1133">Transmembrane helix</keyword>
<evidence type="ECO:0000259" key="7">
    <source>
        <dbReference type="Pfam" id="PF00892"/>
    </source>
</evidence>
<evidence type="ECO:0000256" key="3">
    <source>
        <dbReference type="ARBA" id="ARBA00022692"/>
    </source>
</evidence>
<keyword evidence="5 6" id="KW-0472">Membrane</keyword>
<name>A0A4Q4K7F1_BRAEL</name>
<feature type="transmembrane region" description="Helical" evidence="6">
    <location>
        <begin position="36"/>
        <end position="55"/>
    </location>
</feature>
<evidence type="ECO:0000256" key="4">
    <source>
        <dbReference type="ARBA" id="ARBA00022989"/>
    </source>
</evidence>
<dbReference type="PANTHER" id="PTHR22911">
    <property type="entry name" value="ACYL-MALONYL CONDENSING ENZYME-RELATED"/>
    <property type="match status" value="1"/>
</dbReference>
<evidence type="ECO:0000313" key="9">
    <source>
        <dbReference type="Proteomes" id="UP000673383"/>
    </source>
</evidence>
<reference evidence="8" key="1">
    <citation type="submission" date="2021-02" db="EMBL/GenBank/DDBJ databases">
        <title>Genomic Encyclopedia of Type Strains, Phase IV (KMG-V): Genome sequencing to study the core and pangenomes of soil and plant-associated prokaryotes.</title>
        <authorList>
            <person name="Whitman W."/>
        </authorList>
    </citation>
    <scope>NUCLEOTIDE SEQUENCE</scope>
    <source>
        <strain evidence="8">USDA 406</strain>
    </source>
</reference>
<keyword evidence="3 6" id="KW-0812">Transmembrane</keyword>
<dbReference type="Proteomes" id="UP000673383">
    <property type="component" value="Unassembled WGS sequence"/>
</dbReference>
<feature type="domain" description="EamA" evidence="7">
    <location>
        <begin position="8"/>
        <end position="139"/>
    </location>
</feature>
<comment type="similarity">
    <text evidence="2">Belongs to the drug/metabolite transporter (DMT) superfamily. 10 TMS drug/metabolite exporter (DME) (TC 2.A.7.3) family.</text>
</comment>
<dbReference type="EMBL" id="JAFICZ010000001">
    <property type="protein sequence ID" value="MBP1290396.1"/>
    <property type="molecule type" value="Genomic_DNA"/>
</dbReference>
<feature type="transmembrane region" description="Helical" evidence="6">
    <location>
        <begin position="149"/>
        <end position="167"/>
    </location>
</feature>
<feature type="transmembrane region" description="Helical" evidence="6">
    <location>
        <begin position="241"/>
        <end position="258"/>
    </location>
</feature>
<dbReference type="InterPro" id="IPR037185">
    <property type="entry name" value="EmrE-like"/>
</dbReference>
<evidence type="ECO:0000256" key="6">
    <source>
        <dbReference type="SAM" id="Phobius"/>
    </source>
</evidence>
<dbReference type="RefSeq" id="WP_018269984.1">
    <property type="nucleotide sequence ID" value="NZ_BJNL01000065.1"/>
</dbReference>
<dbReference type="AlphaFoldDB" id="A0A4Q4K7F1"/>
<dbReference type="GO" id="GO:0016020">
    <property type="term" value="C:membrane"/>
    <property type="evidence" value="ECO:0007669"/>
    <property type="project" value="UniProtKB-SubCell"/>
</dbReference>
<sequence length="285" mass="30865">MNRDAELSGMAHVAFASLIFVTMSSAIKVVTQTISPLQVTVLRSVLSIPIIFLILPKHVRFDSRLLFSKEHFFRSVFGYTGFLAFVACASKLPLTVAASILYTSPIWSLLLSALVLKERQNIATAFGLILGLFGMLAIVQPTISSADTWIVIGLIGAALDSLAVMMIRRIASVDAPEQMALYFMLWSSVIGLPFAIPVWVWPAPADWPLLLLIAGLAALLQIALGRGYALVRLARAAPLDFVRLPASLLVDLVCFGITPTPMMWLGTGLILVGSSACLAERVIRK</sequence>
<feature type="transmembrane region" description="Helical" evidence="6">
    <location>
        <begin position="179"/>
        <end position="201"/>
    </location>
</feature>